<feature type="region of interest" description="Disordered" evidence="1">
    <location>
        <begin position="286"/>
        <end position="305"/>
    </location>
</feature>
<comment type="caution">
    <text evidence="2">The sequence shown here is derived from an EMBL/GenBank/DDBJ whole genome shotgun (WGS) entry which is preliminary data.</text>
</comment>
<evidence type="ECO:0000313" key="2">
    <source>
        <dbReference type="EMBL" id="KAK4210275.1"/>
    </source>
</evidence>
<protein>
    <submittedName>
        <fullName evidence="2">Uncharacterized protein</fullName>
    </submittedName>
</protein>
<proteinExistence type="predicted"/>
<feature type="compositionally biased region" description="Polar residues" evidence="1">
    <location>
        <begin position="338"/>
        <end position="347"/>
    </location>
</feature>
<dbReference type="AlphaFoldDB" id="A0AAN6Y2X8"/>
<keyword evidence="3" id="KW-1185">Reference proteome</keyword>
<feature type="region of interest" description="Disordered" evidence="1">
    <location>
        <begin position="1"/>
        <end position="28"/>
    </location>
</feature>
<organism evidence="2 3">
    <name type="scientific">Rhypophila decipiens</name>
    <dbReference type="NCBI Taxonomy" id="261697"/>
    <lineage>
        <taxon>Eukaryota</taxon>
        <taxon>Fungi</taxon>
        <taxon>Dikarya</taxon>
        <taxon>Ascomycota</taxon>
        <taxon>Pezizomycotina</taxon>
        <taxon>Sordariomycetes</taxon>
        <taxon>Sordariomycetidae</taxon>
        <taxon>Sordariales</taxon>
        <taxon>Naviculisporaceae</taxon>
        <taxon>Rhypophila</taxon>
    </lineage>
</organism>
<gene>
    <name evidence="2" type="ORF">QBC37DRAFT_292779</name>
</gene>
<dbReference type="EMBL" id="MU858179">
    <property type="protein sequence ID" value="KAK4210275.1"/>
    <property type="molecule type" value="Genomic_DNA"/>
</dbReference>
<name>A0AAN6Y2X8_9PEZI</name>
<feature type="region of interest" description="Disordered" evidence="1">
    <location>
        <begin position="310"/>
        <end position="347"/>
    </location>
</feature>
<evidence type="ECO:0000313" key="3">
    <source>
        <dbReference type="Proteomes" id="UP001301769"/>
    </source>
</evidence>
<feature type="compositionally biased region" description="Basic residues" evidence="1">
    <location>
        <begin position="1"/>
        <end position="11"/>
    </location>
</feature>
<accession>A0AAN6Y2X8</accession>
<reference evidence="2" key="1">
    <citation type="journal article" date="2023" name="Mol. Phylogenet. Evol.">
        <title>Genome-scale phylogeny and comparative genomics of the fungal order Sordariales.</title>
        <authorList>
            <person name="Hensen N."/>
            <person name="Bonometti L."/>
            <person name="Westerberg I."/>
            <person name="Brannstrom I.O."/>
            <person name="Guillou S."/>
            <person name="Cros-Aarteil S."/>
            <person name="Calhoun S."/>
            <person name="Haridas S."/>
            <person name="Kuo A."/>
            <person name="Mondo S."/>
            <person name="Pangilinan J."/>
            <person name="Riley R."/>
            <person name="LaButti K."/>
            <person name="Andreopoulos B."/>
            <person name="Lipzen A."/>
            <person name="Chen C."/>
            <person name="Yan M."/>
            <person name="Daum C."/>
            <person name="Ng V."/>
            <person name="Clum A."/>
            <person name="Steindorff A."/>
            <person name="Ohm R.A."/>
            <person name="Martin F."/>
            <person name="Silar P."/>
            <person name="Natvig D.O."/>
            <person name="Lalanne C."/>
            <person name="Gautier V."/>
            <person name="Ament-Velasquez S.L."/>
            <person name="Kruys A."/>
            <person name="Hutchinson M.I."/>
            <person name="Powell A.J."/>
            <person name="Barry K."/>
            <person name="Miller A.N."/>
            <person name="Grigoriev I.V."/>
            <person name="Debuchy R."/>
            <person name="Gladieux P."/>
            <person name="Hiltunen Thoren M."/>
            <person name="Johannesson H."/>
        </authorList>
    </citation>
    <scope>NUCLEOTIDE SEQUENCE</scope>
    <source>
        <strain evidence="2">PSN293</strain>
    </source>
</reference>
<reference evidence="2" key="2">
    <citation type="submission" date="2023-05" db="EMBL/GenBank/DDBJ databases">
        <authorList>
            <consortium name="Lawrence Berkeley National Laboratory"/>
            <person name="Steindorff A."/>
            <person name="Hensen N."/>
            <person name="Bonometti L."/>
            <person name="Westerberg I."/>
            <person name="Brannstrom I.O."/>
            <person name="Guillou S."/>
            <person name="Cros-Aarteil S."/>
            <person name="Calhoun S."/>
            <person name="Haridas S."/>
            <person name="Kuo A."/>
            <person name="Mondo S."/>
            <person name="Pangilinan J."/>
            <person name="Riley R."/>
            <person name="Labutti K."/>
            <person name="Andreopoulos B."/>
            <person name="Lipzen A."/>
            <person name="Chen C."/>
            <person name="Yanf M."/>
            <person name="Daum C."/>
            <person name="Ng V."/>
            <person name="Clum A."/>
            <person name="Ohm R."/>
            <person name="Martin F."/>
            <person name="Silar P."/>
            <person name="Natvig D."/>
            <person name="Lalanne C."/>
            <person name="Gautier V."/>
            <person name="Ament-Velasquez S.L."/>
            <person name="Kruys A."/>
            <person name="Hutchinson M.I."/>
            <person name="Powell A.J."/>
            <person name="Barry K."/>
            <person name="Miller A.N."/>
            <person name="Grigoriev I.V."/>
            <person name="Debuchy R."/>
            <person name="Gladieux P."/>
            <person name="Thoren M.H."/>
            <person name="Johannesson H."/>
        </authorList>
    </citation>
    <scope>NUCLEOTIDE SEQUENCE</scope>
    <source>
        <strain evidence="2">PSN293</strain>
    </source>
</reference>
<feature type="compositionally biased region" description="Basic and acidic residues" evidence="1">
    <location>
        <begin position="12"/>
        <end position="24"/>
    </location>
</feature>
<evidence type="ECO:0000256" key="1">
    <source>
        <dbReference type="SAM" id="MobiDB-lite"/>
    </source>
</evidence>
<feature type="non-terminal residue" evidence="2">
    <location>
        <position position="1"/>
    </location>
</feature>
<sequence>VAKKIEHKRRLKNAEDNRPQDVYKQRPPRSKWGPFRYQDLGVELYPLLYFTSDQIVDFITSREANKKRKLTIWIQNAPAQVNNRYHMGTNSSKCRWAHCPGPKNTILKGFWRVAFDEDSNSTGNIYDPFLNAGYMHLFCFEELFNLGFMVHASRYLGFKVEADVRDFPYESRNPMSIKRDHEALLEVYKKFVAEQRTKYPVLEDEGELQRLGRQWIKGTAFSPVATTTTTVPAGERLWRQLTDAHLANEVATRHATRENRGGANIGQHRGDLRMYMQLKKAGGAPIDAASLGLPPPLPAAQKRKREAITIEDDEDGQQYQRGGGGQQRSSQRMRRTHTPSQLVIPNQPQSHLPQVADEHLDGEYDLDSAAMPPPQPQYYLPRHMTTRRASKVAGSALGERESEIIMDVITSPVRMTRRTSQALQTRLHSQPRFVQKQVLAVIPEHMKEIFNSEEEEMKSSKDELAERLARLPRHVRFEVDEFAKKRERAARELASF</sequence>
<dbReference type="Proteomes" id="UP001301769">
    <property type="component" value="Unassembled WGS sequence"/>
</dbReference>